<keyword evidence="2" id="KW-0812">Transmembrane</keyword>
<evidence type="ECO:0000256" key="2">
    <source>
        <dbReference type="SAM" id="Phobius"/>
    </source>
</evidence>
<name>A0AAW0BCQ3_9AGAR</name>
<protein>
    <submittedName>
        <fullName evidence="3">Uncharacterized protein</fullName>
    </submittedName>
</protein>
<comment type="caution">
    <text evidence="3">The sequence shown here is derived from an EMBL/GenBank/DDBJ whole genome shotgun (WGS) entry which is preliminary data.</text>
</comment>
<accession>A0AAW0BCQ3</accession>
<keyword evidence="2" id="KW-0472">Membrane</keyword>
<evidence type="ECO:0000313" key="3">
    <source>
        <dbReference type="EMBL" id="KAK7023938.1"/>
    </source>
</evidence>
<evidence type="ECO:0000313" key="4">
    <source>
        <dbReference type="Proteomes" id="UP001362999"/>
    </source>
</evidence>
<gene>
    <name evidence="3" type="ORF">R3P38DRAFT_2955002</name>
</gene>
<feature type="region of interest" description="Disordered" evidence="1">
    <location>
        <begin position="1"/>
        <end position="32"/>
    </location>
</feature>
<dbReference type="EMBL" id="JAWWNJ010000035">
    <property type="protein sequence ID" value="KAK7023938.1"/>
    <property type="molecule type" value="Genomic_DNA"/>
</dbReference>
<organism evidence="3 4">
    <name type="scientific">Favolaschia claudopus</name>
    <dbReference type="NCBI Taxonomy" id="2862362"/>
    <lineage>
        <taxon>Eukaryota</taxon>
        <taxon>Fungi</taxon>
        <taxon>Dikarya</taxon>
        <taxon>Basidiomycota</taxon>
        <taxon>Agaricomycotina</taxon>
        <taxon>Agaricomycetes</taxon>
        <taxon>Agaricomycetidae</taxon>
        <taxon>Agaricales</taxon>
        <taxon>Marasmiineae</taxon>
        <taxon>Mycenaceae</taxon>
        <taxon>Favolaschia</taxon>
    </lineage>
</organism>
<evidence type="ECO:0000256" key="1">
    <source>
        <dbReference type="SAM" id="MobiDB-lite"/>
    </source>
</evidence>
<dbReference type="Proteomes" id="UP001362999">
    <property type="component" value="Unassembled WGS sequence"/>
</dbReference>
<feature type="region of interest" description="Disordered" evidence="1">
    <location>
        <begin position="81"/>
        <end position="120"/>
    </location>
</feature>
<feature type="transmembrane region" description="Helical" evidence="2">
    <location>
        <begin position="54"/>
        <end position="74"/>
    </location>
</feature>
<keyword evidence="2" id="KW-1133">Transmembrane helix</keyword>
<reference evidence="3 4" key="1">
    <citation type="journal article" date="2024" name="J Genomics">
        <title>Draft genome sequencing and assembly of Favolaschia claudopus CIRM-BRFM 2984 isolated from oak limbs.</title>
        <authorList>
            <person name="Navarro D."/>
            <person name="Drula E."/>
            <person name="Chaduli D."/>
            <person name="Cazenave R."/>
            <person name="Ahrendt S."/>
            <person name="Wang J."/>
            <person name="Lipzen A."/>
            <person name="Daum C."/>
            <person name="Barry K."/>
            <person name="Grigoriev I.V."/>
            <person name="Favel A."/>
            <person name="Rosso M.N."/>
            <person name="Martin F."/>
        </authorList>
    </citation>
    <scope>NUCLEOTIDE SEQUENCE [LARGE SCALE GENOMIC DNA]</scope>
    <source>
        <strain evidence="3 4">CIRM-BRFM 2984</strain>
    </source>
</reference>
<dbReference type="AlphaFoldDB" id="A0AAW0BCQ3"/>
<keyword evidence="4" id="KW-1185">Reference proteome</keyword>
<sequence>MAEAMVDRAPGPPQRRLNRNADYDPDLEDESAEPTLLERFDAVTRKPTSPLAQILRLVVLFLLVLSVVFMSLFIEQHLELKRRERDGSQPPPKVTVTSTSVVTTTVLPPSHPTSPPSEQTCLTPECIILSTSI</sequence>
<feature type="compositionally biased region" description="Acidic residues" evidence="1">
    <location>
        <begin position="23"/>
        <end position="32"/>
    </location>
</feature>
<proteinExistence type="predicted"/>
<feature type="compositionally biased region" description="Low complexity" evidence="1">
    <location>
        <begin position="94"/>
        <end position="108"/>
    </location>
</feature>